<dbReference type="EMBL" id="AKFP01000010">
    <property type="protein sequence ID" value="EJN56378.1"/>
    <property type="molecule type" value="Genomic_DNA"/>
</dbReference>
<proteinExistence type="predicted"/>
<dbReference type="Pfam" id="PF20155">
    <property type="entry name" value="TMP_3"/>
    <property type="match status" value="1"/>
</dbReference>
<gene>
    <name evidence="2" type="ORF">A11Y_72153</name>
</gene>
<dbReference type="CDD" id="cd13402">
    <property type="entry name" value="LT_TF-like"/>
    <property type="match status" value="1"/>
</dbReference>
<reference evidence="2 3" key="1">
    <citation type="submission" date="2012-05" db="EMBL/GenBank/DDBJ databases">
        <title>Complete Genome Sequence of Lactobacillus coryniformis CECT5711.</title>
        <authorList>
            <person name="Rodriguez J.M."/>
        </authorList>
    </citation>
    <scope>NUCLEOTIDE SEQUENCE [LARGE SCALE GENOMIC DNA]</scope>
    <source>
        <strain evidence="3">CECT5711</strain>
    </source>
</reference>
<dbReference type="PATRIC" id="fig|1185325.3.peg.632"/>
<feature type="domain" description="Tape measure protein N-terminal" evidence="1">
    <location>
        <begin position="191"/>
        <end position="369"/>
    </location>
</feature>
<dbReference type="STRING" id="1185325.A11Y_72153"/>
<dbReference type="SUPFAM" id="SSF53955">
    <property type="entry name" value="Lysozyme-like"/>
    <property type="match status" value="1"/>
</dbReference>
<accession>J2Z748</accession>
<name>J2Z748_9LACO</name>
<organism evidence="2 3">
    <name type="scientific">Loigolactobacillus coryniformis subsp. coryniformis CECT 5711</name>
    <dbReference type="NCBI Taxonomy" id="1185325"/>
    <lineage>
        <taxon>Bacteria</taxon>
        <taxon>Bacillati</taxon>
        <taxon>Bacillota</taxon>
        <taxon>Bacilli</taxon>
        <taxon>Lactobacillales</taxon>
        <taxon>Lactobacillaceae</taxon>
        <taxon>Loigolactobacillus</taxon>
    </lineage>
</organism>
<evidence type="ECO:0000259" key="1">
    <source>
        <dbReference type="Pfam" id="PF20155"/>
    </source>
</evidence>
<protein>
    <submittedName>
        <fullName evidence="2">Putative tape measure protein</fullName>
    </submittedName>
</protein>
<dbReference type="Proteomes" id="UP000007271">
    <property type="component" value="Unassembled WGS sequence"/>
</dbReference>
<comment type="caution">
    <text evidence="2">The sequence shown here is derived from an EMBL/GenBank/DDBJ whole genome shotgun (WGS) entry which is preliminary data.</text>
</comment>
<sequence length="1608" mass="168649">MAIYKTVFDFSVAGNAETSLRAIKSALDQINSTSASAGFSKVGTDIKESAEKGEGAVNQLHEKIKSLPKDESVKVNVNTGDSKGEVSQLSEKVKSLPKDKSIKVSASTGTSKAAVSELSKDVDKLPKDKQVKIKANTESSTSSVHKFNDQLADTSEKGSKVHSVLAGAFGGTVIAGAVQSIGSKLTEVTKSSVEVAEAGEQIRRVWESLGTGDKGATALITQMADLRAKTGYSADELTKIQRGFYGLTDDVGATQKLTTAMAGIGVASGLSGDKVAGMTRMITRLSTSTTVSAGTLGRLEAQAPKLGDALAKAAGMGRGEFDKLVDSGKVTGKQFENLMEKVSTQSPDAFKKFGETGQGALAQIKGAWLSDKSTFGTKLVTVQSAGLADLKDFLGSTAMKGLMTDAATGLSKLAGVAAGALAMIAKDADVFKGAFQTVGTIISGTLSVAGNTAKEFGESFVSGAENPIKKTSIIGTLSNIRKGFSELTKDVQPTTNAIGALAGIIGAGIFNNIKSVFDGVISVFDKTGGKGKDLAGTFKDIAQTIYPLDNTFNTWYKTMEPINKAFGEILGSIAKDTWKDFTGTMQILGKALQTSGEFVGGVAKAVASMLGIKTSGGLQSLGDIIKHIAENKLAIEAVSAAITAMLVAKMASSGLSLAVGGLDKMVVAYGKLSGFKGLLGKLFSVSGETGFASSFSKLKQLPGLLKSLSPKPIKDIFSGLTSGFGGMKSGTIGFKAQISNMKQLPALGKVAGAAVGAGIAAGAAVDIYKGIKSKNPDTKFKSFGSAAGTVIGGGIGFAIAGPAGAAIGATIGKVAGKWAGESAKKFTDGWNKAGKGAKPPSGLLPKAGYYARKAGDGVVSFSKNIISGMKKHKTEILASFVSPVAGVAAWFLKDTKTGAAVTKWAKKFSSNVKKMGFAKAVQGEISSASKAFSKTKFGQWFDQISKSYNSWHKSFSKAWSKGWKTVGDDVKKGMNTASKNTKSFGNDVSKWYNSFNKSFSRTWSKSWSALSNDVKKGMNDASKNTKNFGNDTNKWWNGFSKSFSRSWSKNWNALSGNTRSALNNVERRTSSWGSDTGKWWSGFSRSFMSSWNSHWNNVRKNFGNYMDQMSHKKDAWGSSFNKWWSSFSSGFSSGWHSFWSGVASFFKGIFSKLGGYAKGGMNDIIGFINGGIGGINKVVKFFGGKSKIGEISKLANGTGGHKGGPALINDGPGNDYKELVVTPDNHMMMAQERNVLIPDLPSGSQVLSGSATKNYMNAMGIEHYASGTSGALGWVTGKLDDIGSWIKDKSKSVAKLLKDPLGALESIWNKATGALKLSSNFATSFAPPAGKWLVKQGEGWFKKILKSAKDELGDAGGGKGAPGGSGVTRWTGQLKEALKANNLPTTGDYVNAWLKQISTESSGNEKAIQGAIGDINNATGDLAEGLLQVIGATFNAYKFPGHGNRLNGYDNMLAAINYAKHAYGGSMLSVIGHGHGYAEGGEVTGPEYALIGEAGNEFIINPAKPNALQLAMRALRDIVAKQPSTVSQAIKPSYSYSNVTSPMASTITDDGQGGSTTLLQKVEQLVTNTQKLVDKDTNIYMDDEKVTRHVSDQGARDINILAAQLGGN</sequence>
<dbReference type="InterPro" id="IPR013491">
    <property type="entry name" value="Tape_meas_N"/>
</dbReference>
<evidence type="ECO:0000313" key="3">
    <source>
        <dbReference type="Proteomes" id="UP000007271"/>
    </source>
</evidence>
<evidence type="ECO:0000313" key="2">
    <source>
        <dbReference type="EMBL" id="EJN56378.1"/>
    </source>
</evidence>
<dbReference type="NCBIfam" id="TIGR02675">
    <property type="entry name" value="tape_meas_nterm"/>
    <property type="match status" value="1"/>
</dbReference>
<dbReference type="RefSeq" id="WP_003677559.1">
    <property type="nucleotide sequence ID" value="NZ_AKFP01000010.1"/>
</dbReference>
<dbReference type="InterPro" id="IPR023346">
    <property type="entry name" value="Lysozyme-like_dom_sf"/>
</dbReference>